<keyword evidence="3" id="KW-1185">Reference proteome</keyword>
<evidence type="ECO:0008006" key="4">
    <source>
        <dbReference type="Google" id="ProtNLM"/>
    </source>
</evidence>
<comment type="caution">
    <text evidence="2">The sequence shown here is derived from an EMBL/GenBank/DDBJ whole genome shotgun (WGS) entry which is preliminary data.</text>
</comment>
<protein>
    <recommendedName>
        <fullName evidence="4">AAA+ ATPase domain-containing protein</fullName>
    </recommendedName>
</protein>
<accession>A0ABR4IL45</accession>
<evidence type="ECO:0000256" key="1">
    <source>
        <dbReference type="SAM" id="MobiDB-lite"/>
    </source>
</evidence>
<gene>
    <name evidence="2" type="ORF">BDW59DRAFT_159703</name>
</gene>
<dbReference type="Proteomes" id="UP001610335">
    <property type="component" value="Unassembled WGS sequence"/>
</dbReference>
<name>A0ABR4IL45_9EURO</name>
<dbReference type="InterPro" id="IPR027417">
    <property type="entry name" value="P-loop_NTPase"/>
</dbReference>
<dbReference type="SUPFAM" id="SSF52540">
    <property type="entry name" value="P-loop containing nucleoside triphosphate hydrolases"/>
    <property type="match status" value="1"/>
</dbReference>
<evidence type="ECO:0000313" key="2">
    <source>
        <dbReference type="EMBL" id="KAL2828499.1"/>
    </source>
</evidence>
<dbReference type="Gene3D" id="3.40.50.300">
    <property type="entry name" value="P-loop containing nucleotide triphosphate hydrolases"/>
    <property type="match status" value="1"/>
</dbReference>
<proteinExistence type="predicted"/>
<reference evidence="2 3" key="1">
    <citation type="submission" date="2024-07" db="EMBL/GenBank/DDBJ databases">
        <title>Section-level genome sequencing and comparative genomics of Aspergillus sections Usti and Cavernicolus.</title>
        <authorList>
            <consortium name="Lawrence Berkeley National Laboratory"/>
            <person name="Nybo J.L."/>
            <person name="Vesth T.C."/>
            <person name="Theobald S."/>
            <person name="Frisvad J.C."/>
            <person name="Larsen T.O."/>
            <person name="Kjaerboelling I."/>
            <person name="Rothschild-Mancinelli K."/>
            <person name="Lyhne E.K."/>
            <person name="Kogle M.E."/>
            <person name="Barry K."/>
            <person name="Clum A."/>
            <person name="Na H."/>
            <person name="Ledsgaard L."/>
            <person name="Lin J."/>
            <person name="Lipzen A."/>
            <person name="Kuo A."/>
            <person name="Riley R."/>
            <person name="Mondo S."/>
            <person name="LaButti K."/>
            <person name="Haridas S."/>
            <person name="Pangalinan J."/>
            <person name="Salamov A.A."/>
            <person name="Simmons B.A."/>
            <person name="Magnuson J.K."/>
            <person name="Chen J."/>
            <person name="Drula E."/>
            <person name="Henrissat B."/>
            <person name="Wiebenga A."/>
            <person name="Lubbers R.J."/>
            <person name="Gomes A.C."/>
            <person name="Makela M.R."/>
            <person name="Stajich J."/>
            <person name="Grigoriev I.V."/>
            <person name="Mortensen U.H."/>
            <person name="De vries R.P."/>
            <person name="Baker S.E."/>
            <person name="Andersen M.R."/>
        </authorList>
    </citation>
    <scope>NUCLEOTIDE SEQUENCE [LARGE SCALE GENOMIC DNA]</scope>
    <source>
        <strain evidence="2 3">CBS 600.67</strain>
    </source>
</reference>
<dbReference type="EMBL" id="JBFXLS010000020">
    <property type="protein sequence ID" value="KAL2828499.1"/>
    <property type="molecule type" value="Genomic_DNA"/>
</dbReference>
<feature type="region of interest" description="Disordered" evidence="1">
    <location>
        <begin position="332"/>
        <end position="361"/>
    </location>
</feature>
<sequence length="440" mass="49040">MLSTIDLQHGYILLLIVFTLEDKAAKGLRKRTALDKPEPAVYFSALEVVRDNRVLLLTGPSGSGKTNFAKYLYWGLTLFPGRGRDVIRNELGFIYEERWDGANVLPCYFAVEGTGALRALVEDTIPSLLEYSTSQDIEERQELLIVLDEREKARDDSPALLEKLISLIEGLANIRLLVLSDVSSGSLDIAAGAAAANPAILALALQARHSGIRLRMFCCCSGHKGPNKLAYEAFQRISHHERPDIQDPDTLSSLQNQQTLFLSSADTVQRLLAARHLSTLSTDAAIHFYPSNRLEAEPVIHSLLRFSTSNNSHILAKAVLVRIRPTRHLTSLHLKPRINPPQQSNSHPHAQNDRHSHAQHQLQPKGWLPRRYFFSSAPGAHGFHARIYLTYQCILLRGVAATRTILVLAQQTLSVEHVAFLLLRAAQVHCDSMLSFNLLD</sequence>
<feature type="compositionally biased region" description="Polar residues" evidence="1">
    <location>
        <begin position="340"/>
        <end position="349"/>
    </location>
</feature>
<evidence type="ECO:0000313" key="3">
    <source>
        <dbReference type="Proteomes" id="UP001610335"/>
    </source>
</evidence>
<organism evidence="2 3">
    <name type="scientific">Aspergillus cavernicola</name>
    <dbReference type="NCBI Taxonomy" id="176166"/>
    <lineage>
        <taxon>Eukaryota</taxon>
        <taxon>Fungi</taxon>
        <taxon>Dikarya</taxon>
        <taxon>Ascomycota</taxon>
        <taxon>Pezizomycotina</taxon>
        <taxon>Eurotiomycetes</taxon>
        <taxon>Eurotiomycetidae</taxon>
        <taxon>Eurotiales</taxon>
        <taxon>Aspergillaceae</taxon>
        <taxon>Aspergillus</taxon>
        <taxon>Aspergillus subgen. Nidulantes</taxon>
    </lineage>
</organism>